<dbReference type="Proteomes" id="UP000002892">
    <property type="component" value="Chromosome"/>
</dbReference>
<dbReference type="HOGENOM" id="CLU_159188_0_0_9"/>
<keyword evidence="2" id="KW-1185">Reference proteome</keyword>
<dbReference type="AlphaFoldDB" id="I4D3H3"/>
<name>I4D3H3_DESAJ</name>
<reference evidence="1 2" key="1">
    <citation type="journal article" date="2012" name="J. Bacteriol.">
        <title>Complete genome sequences of Desulfosporosinus orientis DSM765T, Desulfosporosinus youngiae DSM17734T, Desulfosporosinus meridiei DSM13257T, and Desulfosporosinus acidiphilus DSM22704T.</title>
        <authorList>
            <person name="Pester M."/>
            <person name="Brambilla E."/>
            <person name="Alazard D."/>
            <person name="Rattei T."/>
            <person name="Weinmaier T."/>
            <person name="Han J."/>
            <person name="Lucas S."/>
            <person name="Lapidus A."/>
            <person name="Cheng J.F."/>
            <person name="Goodwin L."/>
            <person name="Pitluck S."/>
            <person name="Peters L."/>
            <person name="Ovchinnikova G."/>
            <person name="Teshima H."/>
            <person name="Detter J.C."/>
            <person name="Han C.S."/>
            <person name="Tapia R."/>
            <person name="Land M.L."/>
            <person name="Hauser L."/>
            <person name="Kyrpides N.C."/>
            <person name="Ivanova N.N."/>
            <person name="Pagani I."/>
            <person name="Huntmann M."/>
            <person name="Wei C.L."/>
            <person name="Davenport K.W."/>
            <person name="Daligault H."/>
            <person name="Chain P.S."/>
            <person name="Chen A."/>
            <person name="Mavromatis K."/>
            <person name="Markowitz V."/>
            <person name="Szeto E."/>
            <person name="Mikhailova N."/>
            <person name="Pati A."/>
            <person name="Wagner M."/>
            <person name="Woyke T."/>
            <person name="Ollivier B."/>
            <person name="Klenk H.P."/>
            <person name="Spring S."/>
            <person name="Loy A."/>
        </authorList>
    </citation>
    <scope>NUCLEOTIDE SEQUENCE [LARGE SCALE GENOMIC DNA]</scope>
    <source>
        <strain evidence="2">DSM 22704 / JCM 16185 / SJ4</strain>
    </source>
</reference>
<sequence>MIFLGNLTIINPNKSLVNFIHYMPLDTDHGMKDTNGNLMTQDELNAIGILIDSIPQPAPPNGYYVSATYVDPTTKDVSFDYAQTPKTPEQQLADLQAQNAQMLLALVQGGLM</sequence>
<organism evidence="1 2">
    <name type="scientific">Desulfosporosinus acidiphilus (strain DSM 22704 / JCM 16185 / SJ4)</name>
    <dbReference type="NCBI Taxonomy" id="646529"/>
    <lineage>
        <taxon>Bacteria</taxon>
        <taxon>Bacillati</taxon>
        <taxon>Bacillota</taxon>
        <taxon>Clostridia</taxon>
        <taxon>Eubacteriales</taxon>
        <taxon>Desulfitobacteriaceae</taxon>
        <taxon>Desulfosporosinus</taxon>
    </lineage>
</organism>
<evidence type="ECO:0000313" key="1">
    <source>
        <dbReference type="EMBL" id="AFM40347.1"/>
    </source>
</evidence>
<evidence type="ECO:0000313" key="2">
    <source>
        <dbReference type="Proteomes" id="UP000002892"/>
    </source>
</evidence>
<gene>
    <name evidence="1" type="ordered locus">Desaci_1321</name>
</gene>
<dbReference type="RefSeq" id="WP_014826354.1">
    <property type="nucleotide sequence ID" value="NC_018068.1"/>
</dbReference>
<dbReference type="KEGG" id="dai:Desaci_1321"/>
<protein>
    <submittedName>
        <fullName evidence="1">Uncharacterized protein</fullName>
    </submittedName>
</protein>
<accession>I4D3H3</accession>
<proteinExistence type="predicted"/>
<dbReference type="STRING" id="646529.Desaci_1321"/>
<dbReference type="OrthoDB" id="2476654at2"/>
<dbReference type="EMBL" id="CP003639">
    <property type="protein sequence ID" value="AFM40347.1"/>
    <property type="molecule type" value="Genomic_DNA"/>
</dbReference>